<name>A0A078GP61_BRANA</name>
<comment type="similarity">
    <text evidence="1">Belongs to the multi antimicrobial extrusion (MATE) (TC 2.A.66.1) family.</text>
</comment>
<evidence type="ECO:0000313" key="3">
    <source>
        <dbReference type="EMBL" id="CDY27086.1"/>
    </source>
</evidence>
<keyword evidence="4" id="KW-1185">Reference proteome</keyword>
<dbReference type="EMBL" id="LK032199">
    <property type="protein sequence ID" value="CDY27086.1"/>
    <property type="molecule type" value="Genomic_DNA"/>
</dbReference>
<keyword evidence="2" id="KW-1133">Transmembrane helix</keyword>
<evidence type="ECO:0000256" key="2">
    <source>
        <dbReference type="SAM" id="Phobius"/>
    </source>
</evidence>
<reference evidence="3 4" key="1">
    <citation type="journal article" date="2014" name="Science">
        <title>Plant genetics. Early allopolyploid evolution in the post-Neolithic Brassica napus oilseed genome.</title>
        <authorList>
            <person name="Chalhoub B."/>
            <person name="Denoeud F."/>
            <person name="Liu S."/>
            <person name="Parkin I.A."/>
            <person name="Tang H."/>
            <person name="Wang X."/>
            <person name="Chiquet J."/>
            <person name="Belcram H."/>
            <person name="Tong C."/>
            <person name="Samans B."/>
            <person name="Correa M."/>
            <person name="Da Silva C."/>
            <person name="Just J."/>
            <person name="Falentin C."/>
            <person name="Koh C.S."/>
            <person name="Le Clainche I."/>
            <person name="Bernard M."/>
            <person name="Bento P."/>
            <person name="Noel B."/>
            <person name="Labadie K."/>
            <person name="Alberti A."/>
            <person name="Charles M."/>
            <person name="Arnaud D."/>
            <person name="Guo H."/>
            <person name="Daviaud C."/>
            <person name="Alamery S."/>
            <person name="Jabbari K."/>
            <person name="Zhao M."/>
            <person name="Edger P.P."/>
            <person name="Chelaifa H."/>
            <person name="Tack D."/>
            <person name="Lassalle G."/>
            <person name="Mestiri I."/>
            <person name="Schnel N."/>
            <person name="Le Paslier M.C."/>
            <person name="Fan G."/>
            <person name="Renault V."/>
            <person name="Bayer P.E."/>
            <person name="Golicz A.A."/>
            <person name="Manoli S."/>
            <person name="Lee T.H."/>
            <person name="Thi V.H."/>
            <person name="Chalabi S."/>
            <person name="Hu Q."/>
            <person name="Fan C."/>
            <person name="Tollenaere R."/>
            <person name="Lu Y."/>
            <person name="Battail C."/>
            <person name="Shen J."/>
            <person name="Sidebottom C.H."/>
            <person name="Wang X."/>
            <person name="Canaguier A."/>
            <person name="Chauveau A."/>
            <person name="Berard A."/>
            <person name="Deniot G."/>
            <person name="Guan M."/>
            <person name="Liu Z."/>
            <person name="Sun F."/>
            <person name="Lim Y.P."/>
            <person name="Lyons E."/>
            <person name="Town C.D."/>
            <person name="Bancroft I."/>
            <person name="Wang X."/>
            <person name="Meng J."/>
            <person name="Ma J."/>
            <person name="Pires J.C."/>
            <person name="King G.J."/>
            <person name="Brunel D."/>
            <person name="Delourme R."/>
            <person name="Renard M."/>
            <person name="Aury J.M."/>
            <person name="Adams K.L."/>
            <person name="Batley J."/>
            <person name="Snowdon R.J."/>
            <person name="Tost J."/>
            <person name="Edwards D."/>
            <person name="Zhou Y."/>
            <person name="Hua W."/>
            <person name="Sharpe A.G."/>
            <person name="Paterson A.H."/>
            <person name="Guan C."/>
            <person name="Wincker P."/>
        </authorList>
    </citation>
    <scope>NUCLEOTIDE SEQUENCE [LARGE SCALE GENOMIC DNA]</scope>
    <source>
        <strain evidence="4">cv. Darmor-bzh</strain>
    </source>
</reference>
<dbReference type="PANTHER" id="PTHR11206">
    <property type="entry name" value="MULTIDRUG RESISTANCE PROTEIN"/>
    <property type="match status" value="1"/>
</dbReference>
<sequence>MWARLFTDDEEIIKLTLMVLPIVGLCELGNCPQTTGCGVLRGSARPRIGANINMAAFYVVGMPMGMVMTFWFGGMMVATCRTNWEVEAARARELTAVDGGRGGDYKDVEVGKVDY</sequence>
<evidence type="ECO:0000313" key="4">
    <source>
        <dbReference type="Proteomes" id="UP000028999"/>
    </source>
</evidence>
<dbReference type="Pfam" id="PF01554">
    <property type="entry name" value="MatE"/>
    <property type="match status" value="1"/>
</dbReference>
<dbReference type="GO" id="GO:0042910">
    <property type="term" value="F:xenobiotic transmembrane transporter activity"/>
    <property type="evidence" value="ECO:0007669"/>
    <property type="project" value="InterPro"/>
</dbReference>
<organism evidence="3 4">
    <name type="scientific">Brassica napus</name>
    <name type="common">Rape</name>
    <dbReference type="NCBI Taxonomy" id="3708"/>
    <lineage>
        <taxon>Eukaryota</taxon>
        <taxon>Viridiplantae</taxon>
        <taxon>Streptophyta</taxon>
        <taxon>Embryophyta</taxon>
        <taxon>Tracheophyta</taxon>
        <taxon>Spermatophyta</taxon>
        <taxon>Magnoliopsida</taxon>
        <taxon>eudicotyledons</taxon>
        <taxon>Gunneridae</taxon>
        <taxon>Pentapetalae</taxon>
        <taxon>rosids</taxon>
        <taxon>malvids</taxon>
        <taxon>Brassicales</taxon>
        <taxon>Brassicaceae</taxon>
        <taxon>Brassiceae</taxon>
        <taxon>Brassica</taxon>
    </lineage>
</organism>
<dbReference type="PaxDb" id="3708-A0A078GP61"/>
<gene>
    <name evidence="3" type="primary">BnaA02g11060D</name>
    <name evidence="3" type="ORF">GSBRNA2T00036907001</name>
</gene>
<proteinExistence type="inferred from homology"/>
<dbReference type="Gramene" id="CDY27086">
    <property type="protein sequence ID" value="CDY27086"/>
    <property type="gene ID" value="GSBRNA2T00036907001"/>
</dbReference>
<dbReference type="GO" id="GO:0016020">
    <property type="term" value="C:membrane"/>
    <property type="evidence" value="ECO:0007669"/>
    <property type="project" value="InterPro"/>
</dbReference>
<accession>A0A078GP61</accession>
<keyword evidence="2" id="KW-0472">Membrane</keyword>
<dbReference type="InterPro" id="IPR002528">
    <property type="entry name" value="MATE_fam"/>
</dbReference>
<protein>
    <submittedName>
        <fullName evidence="3">BnaA02g11060D protein</fullName>
    </submittedName>
</protein>
<dbReference type="AlphaFoldDB" id="A0A078GP61"/>
<evidence type="ECO:0000256" key="1">
    <source>
        <dbReference type="ARBA" id="ARBA00010199"/>
    </source>
</evidence>
<dbReference type="Proteomes" id="UP000028999">
    <property type="component" value="Unassembled WGS sequence"/>
</dbReference>
<dbReference type="GO" id="GO:0015297">
    <property type="term" value="F:antiporter activity"/>
    <property type="evidence" value="ECO:0007669"/>
    <property type="project" value="InterPro"/>
</dbReference>
<keyword evidence="2" id="KW-0812">Transmembrane</keyword>
<feature type="transmembrane region" description="Helical" evidence="2">
    <location>
        <begin position="52"/>
        <end position="73"/>
    </location>
</feature>